<organism evidence="2 3">
    <name type="scientific">Rhizobium puerariae</name>
    <dbReference type="NCBI Taxonomy" id="1585791"/>
    <lineage>
        <taxon>Bacteria</taxon>
        <taxon>Pseudomonadati</taxon>
        <taxon>Pseudomonadota</taxon>
        <taxon>Alphaproteobacteria</taxon>
        <taxon>Hyphomicrobiales</taxon>
        <taxon>Rhizobiaceae</taxon>
        <taxon>Rhizobium/Agrobacterium group</taxon>
        <taxon>Rhizobium</taxon>
    </lineage>
</organism>
<dbReference type="GO" id="GO:0016779">
    <property type="term" value="F:nucleotidyltransferase activity"/>
    <property type="evidence" value="ECO:0007669"/>
    <property type="project" value="UniProtKB-KW"/>
</dbReference>
<name>A0ABV6AC83_9HYPH</name>
<accession>A0ABV6AC83</accession>
<dbReference type="InterPro" id="IPR045886">
    <property type="entry name" value="ThiF/MoeB/HesA"/>
</dbReference>
<protein>
    <submittedName>
        <fullName evidence="2">ThiF family adenylyltransferase</fullName>
    </submittedName>
</protein>
<dbReference type="Gene3D" id="3.40.50.720">
    <property type="entry name" value="NAD(P)-binding Rossmann-like Domain"/>
    <property type="match status" value="1"/>
</dbReference>
<keyword evidence="2" id="KW-0548">Nucleotidyltransferase</keyword>
<dbReference type="PANTHER" id="PTHR43267">
    <property type="entry name" value="TRNA THREONYLCARBAMOYLADENOSINE DEHYDRATASE"/>
    <property type="match status" value="1"/>
</dbReference>
<gene>
    <name evidence="2" type="ORF">ACFFP0_05255</name>
</gene>
<dbReference type="SUPFAM" id="SSF69572">
    <property type="entry name" value="Activating enzymes of the ubiquitin-like proteins"/>
    <property type="match status" value="1"/>
</dbReference>
<evidence type="ECO:0000313" key="3">
    <source>
        <dbReference type="Proteomes" id="UP001589692"/>
    </source>
</evidence>
<comment type="caution">
    <text evidence="2">The sequence shown here is derived from an EMBL/GenBank/DDBJ whole genome shotgun (WGS) entry which is preliminary data.</text>
</comment>
<proteinExistence type="predicted"/>
<dbReference type="InterPro" id="IPR035985">
    <property type="entry name" value="Ubiquitin-activating_enz"/>
</dbReference>
<dbReference type="EMBL" id="JBHMAA010000007">
    <property type="protein sequence ID" value="MFB9948244.1"/>
    <property type="molecule type" value="Genomic_DNA"/>
</dbReference>
<keyword evidence="2" id="KW-0808">Transferase</keyword>
<dbReference type="RefSeq" id="WP_377257318.1">
    <property type="nucleotide sequence ID" value="NZ_JBHMAA010000007.1"/>
</dbReference>
<evidence type="ECO:0000313" key="2">
    <source>
        <dbReference type="EMBL" id="MFB9948244.1"/>
    </source>
</evidence>
<dbReference type="PANTHER" id="PTHR43267:SF1">
    <property type="entry name" value="TRNA THREONYLCARBAMOYLADENOSINE DEHYDRATASE"/>
    <property type="match status" value="1"/>
</dbReference>
<dbReference type="InterPro" id="IPR000594">
    <property type="entry name" value="ThiF_NAD_FAD-bd"/>
</dbReference>
<dbReference type="Proteomes" id="UP001589692">
    <property type="component" value="Unassembled WGS sequence"/>
</dbReference>
<sequence>MLRKPARTAASTNRNVVFLSDFRAAPRGGTGLEETDFVIVGCGGLGSGIAARLAAAGARHFFLVDNGRIDDGNLKRLSWAAAEDIGEPKADRLASYLASRFSASVVTLPEAAEELEAVRLVMAHVRRPFLIFAVDDARLGRRLVAACHAALPEPPPYLYVGPVGARSVVGPLVAGPDDPCPFCSSATDAAGDGEVPASDLPADKAPIAGLVISQIACQRFTHPNALRGKRWWFDPRTGRAELRSVSKRPDCEVCNP</sequence>
<keyword evidence="3" id="KW-1185">Reference proteome</keyword>
<feature type="domain" description="THIF-type NAD/FAD binding fold" evidence="1">
    <location>
        <begin position="30"/>
        <end position="252"/>
    </location>
</feature>
<evidence type="ECO:0000259" key="1">
    <source>
        <dbReference type="Pfam" id="PF00899"/>
    </source>
</evidence>
<dbReference type="Pfam" id="PF00899">
    <property type="entry name" value="ThiF"/>
    <property type="match status" value="1"/>
</dbReference>
<reference evidence="2 3" key="1">
    <citation type="submission" date="2024-09" db="EMBL/GenBank/DDBJ databases">
        <authorList>
            <person name="Sun Q."/>
            <person name="Mori K."/>
        </authorList>
    </citation>
    <scope>NUCLEOTIDE SEQUENCE [LARGE SCALE GENOMIC DNA]</scope>
    <source>
        <strain evidence="2 3">TBRC 4938</strain>
    </source>
</reference>